<dbReference type="Proteomes" id="UP000245119">
    <property type="component" value="Linkage Group LG2"/>
</dbReference>
<dbReference type="AlphaFoldDB" id="A0A2T7PPH8"/>
<dbReference type="InterPro" id="IPR019374">
    <property type="entry name" value="Ribosomal_mS22"/>
</dbReference>
<comment type="caution">
    <text evidence="1">The sequence shown here is derived from an EMBL/GenBank/DDBJ whole genome shotgun (WGS) entry which is preliminary data.</text>
</comment>
<proteinExistence type="predicted"/>
<dbReference type="GO" id="GO:0005763">
    <property type="term" value="C:mitochondrial small ribosomal subunit"/>
    <property type="evidence" value="ECO:0007669"/>
    <property type="project" value="TreeGrafter"/>
</dbReference>
<dbReference type="Pfam" id="PF10245">
    <property type="entry name" value="MRP-S22"/>
    <property type="match status" value="1"/>
</dbReference>
<dbReference type="GO" id="GO:0003735">
    <property type="term" value="F:structural constituent of ribosome"/>
    <property type="evidence" value="ECO:0007669"/>
    <property type="project" value="TreeGrafter"/>
</dbReference>
<organism evidence="1 2">
    <name type="scientific">Pomacea canaliculata</name>
    <name type="common">Golden apple snail</name>
    <dbReference type="NCBI Taxonomy" id="400727"/>
    <lineage>
        <taxon>Eukaryota</taxon>
        <taxon>Metazoa</taxon>
        <taxon>Spiralia</taxon>
        <taxon>Lophotrochozoa</taxon>
        <taxon>Mollusca</taxon>
        <taxon>Gastropoda</taxon>
        <taxon>Caenogastropoda</taxon>
        <taxon>Architaenioglossa</taxon>
        <taxon>Ampullarioidea</taxon>
        <taxon>Ampullariidae</taxon>
        <taxon>Pomacea</taxon>
    </lineage>
</organism>
<gene>
    <name evidence="1" type="ORF">C0Q70_02281</name>
</gene>
<accession>A0A2T7PPH8</accession>
<dbReference type="EMBL" id="PZQS01000002">
    <property type="protein sequence ID" value="PVD35321.1"/>
    <property type="molecule type" value="Genomic_DNA"/>
</dbReference>
<evidence type="ECO:0008006" key="3">
    <source>
        <dbReference type="Google" id="ProtNLM"/>
    </source>
</evidence>
<protein>
    <recommendedName>
        <fullName evidence="3">28S ribosomal protein S22, mitochondrial</fullName>
    </recommendedName>
</protein>
<dbReference type="STRING" id="400727.A0A2T7PPH8"/>
<dbReference type="PANTHER" id="PTHR13071">
    <property type="entry name" value="MITOCHONDRIAL 28S RIBOSOMAL PROTEIN S22"/>
    <property type="match status" value="1"/>
</dbReference>
<evidence type="ECO:0000313" key="1">
    <source>
        <dbReference type="EMBL" id="PVD35321.1"/>
    </source>
</evidence>
<dbReference type="OrthoDB" id="10052321at2759"/>
<evidence type="ECO:0000313" key="2">
    <source>
        <dbReference type="Proteomes" id="UP000245119"/>
    </source>
</evidence>
<keyword evidence="2" id="KW-1185">Reference proteome</keyword>
<name>A0A2T7PPH8_POMCA</name>
<sequence>MEIKKPQYKLLTDEELSSMVTRAQKRLQSRLQMPPFMKSRQPVRHVLSQDRDLEGLETHKHVFTDISSGIKDRHRIIVVRETDGTLREADWHERDRINQIYNPLPGRELRTPLMFSPQYLEDLLASGKFEYVLDAACVQFEPDDPEYIRVTHRTIEVIDSTHRYEELRCTRHFGPLAFYLVWYKKADFLLIDMLQRQLWSDAGDLVRLYTIVHPDSPAQLMNLPHENPLDVVKAFCDVEAHHKGQLQLALQAAEEAHKRWKSTLPIDVGTSVHD</sequence>
<dbReference type="PANTHER" id="PTHR13071:SF4">
    <property type="entry name" value="SMALL RIBOSOMAL SUBUNIT PROTEIN MS22"/>
    <property type="match status" value="1"/>
</dbReference>
<reference evidence="1 2" key="1">
    <citation type="submission" date="2018-04" db="EMBL/GenBank/DDBJ databases">
        <title>The genome of golden apple snail Pomacea canaliculata provides insight into stress tolerance and invasive adaptation.</title>
        <authorList>
            <person name="Liu C."/>
            <person name="Liu B."/>
            <person name="Ren Y."/>
            <person name="Zhang Y."/>
            <person name="Wang H."/>
            <person name="Li S."/>
            <person name="Jiang F."/>
            <person name="Yin L."/>
            <person name="Zhang G."/>
            <person name="Qian W."/>
            <person name="Fan W."/>
        </authorList>
    </citation>
    <scope>NUCLEOTIDE SEQUENCE [LARGE SCALE GENOMIC DNA]</scope>
    <source>
        <strain evidence="1">SZHN2017</strain>
        <tissue evidence="1">Muscle</tissue>
    </source>
</reference>